<dbReference type="GO" id="GO:0015141">
    <property type="term" value="F:succinate transmembrane transporter activity"/>
    <property type="evidence" value="ECO:0007669"/>
    <property type="project" value="UniProtKB-ARBA"/>
</dbReference>
<evidence type="ECO:0000256" key="7">
    <source>
        <dbReference type="ARBA" id="ARBA00023136"/>
    </source>
</evidence>
<reference evidence="10" key="1">
    <citation type="journal article" name="DNA Res.">
        <title>The physiological potential of anammox bacteria as revealed by their core genome structure.</title>
        <authorList>
            <person name="Okubo T."/>
            <person name="Toyoda A."/>
            <person name="Fukuhara K."/>
            <person name="Uchiyama I."/>
            <person name="Harigaya Y."/>
            <person name="Kuroiwa M."/>
            <person name="Suzuki T."/>
            <person name="Murakami Y."/>
            <person name="Suwa Y."/>
            <person name="Takami H."/>
        </authorList>
    </citation>
    <scope>NUCLEOTIDE SEQUENCE</scope>
    <source>
        <strain evidence="10">317325-2</strain>
    </source>
</reference>
<feature type="transmembrane region" description="Helical" evidence="9">
    <location>
        <begin position="268"/>
        <end position="288"/>
    </location>
</feature>
<dbReference type="Pfam" id="PF00939">
    <property type="entry name" value="Na_sulph_symp"/>
    <property type="match status" value="1"/>
</dbReference>
<dbReference type="NCBIfam" id="TIGR00785">
    <property type="entry name" value="dass"/>
    <property type="match status" value="1"/>
</dbReference>
<gene>
    <name evidence="10" type="ORF">NPRO_13570</name>
</gene>
<comment type="similarity">
    <text evidence="2">Belongs to the SLC13A/DASS transporter (TC 2.A.47) family. NADC subfamily.</text>
</comment>
<feature type="transmembrane region" description="Helical" evidence="9">
    <location>
        <begin position="51"/>
        <end position="71"/>
    </location>
</feature>
<evidence type="ECO:0000256" key="2">
    <source>
        <dbReference type="ARBA" id="ARBA00006772"/>
    </source>
</evidence>
<dbReference type="KEGG" id="npy:NPRO_13570"/>
<feature type="transmembrane region" description="Helical" evidence="9">
    <location>
        <begin position="339"/>
        <end position="356"/>
    </location>
</feature>
<proteinExistence type="inferred from homology"/>
<dbReference type="PANTHER" id="PTHR10283">
    <property type="entry name" value="SOLUTE CARRIER FAMILY 13 MEMBER"/>
    <property type="match status" value="1"/>
</dbReference>
<evidence type="ECO:0000256" key="3">
    <source>
        <dbReference type="ARBA" id="ARBA00020150"/>
    </source>
</evidence>
<sequence>MSKPVTSRTIKLAAAVGVFALAWFAGTGLPEGQQPVGAVFAFTVVLWVTEALPLTITALLSTALLVLIGGIDEKQAFAGYGDPIVPLFIGSFLLAKAMEVTGLSERIAWWILNQRWASGSPSRLLLALGIIGCLISLVVSNTATTAMMLPIGLGLLKAMGVEQRSTGFAIAVMLMLTWGSSVAVGFPVGTPPNLIGIAMIERSTGTRIGFVEWMQFSMPLTAIMTLASWGVLRAMYRRGDPPERLSPDHARVRLSELGKMSPAERNTLLAFVAAIVLWMTPDLAVFALGKGAVLAAWLQGHLTAAVTALLVGAMLFLLPTRGAESGTTLTWKEGASIDWGTIMLFGGGIVLGQAMFSSGLAETLGKAAAQATGVDTMWGITALGILAAVILSEMASNTASASTLLPVVIGIAQGAGVNPIPPALGVALGASFGFMLPVSTAPNAIVYSSGLVPMREMMRSGVVLDLLGAAATFACLRVILPLIGLA</sequence>
<feature type="transmembrane region" description="Helical" evidence="9">
    <location>
        <begin position="423"/>
        <end position="441"/>
    </location>
</feature>
<comment type="subcellular location">
    <subcellularLocation>
        <location evidence="1">Membrane</location>
        <topology evidence="1">Multi-pass membrane protein</topology>
    </subcellularLocation>
</comment>
<dbReference type="Proteomes" id="UP000662873">
    <property type="component" value="Chromosome"/>
</dbReference>
<feature type="transmembrane region" description="Helical" evidence="9">
    <location>
        <begin position="124"/>
        <end position="156"/>
    </location>
</feature>
<feature type="transmembrane region" description="Helical" evidence="9">
    <location>
        <begin position="376"/>
        <end position="392"/>
    </location>
</feature>
<organism evidence="10 11">
    <name type="scientific">Candidatus Nitrosymbiomonas proteolyticus</name>
    <dbReference type="NCBI Taxonomy" id="2608984"/>
    <lineage>
        <taxon>Bacteria</taxon>
        <taxon>Bacillati</taxon>
        <taxon>Armatimonadota</taxon>
        <taxon>Armatimonadota incertae sedis</taxon>
        <taxon>Candidatus Nitrosymbiomonas</taxon>
    </lineage>
</organism>
<evidence type="ECO:0000313" key="11">
    <source>
        <dbReference type="Proteomes" id="UP000662873"/>
    </source>
</evidence>
<dbReference type="InterPro" id="IPR031312">
    <property type="entry name" value="Na/sul_symport_CS"/>
</dbReference>
<keyword evidence="7 9" id="KW-0472">Membrane</keyword>
<evidence type="ECO:0000256" key="4">
    <source>
        <dbReference type="ARBA" id="ARBA00022448"/>
    </source>
</evidence>
<keyword evidence="6 9" id="KW-1133">Transmembrane helix</keyword>
<evidence type="ECO:0000256" key="6">
    <source>
        <dbReference type="ARBA" id="ARBA00022989"/>
    </source>
</evidence>
<protein>
    <recommendedName>
        <fullName evidence="3">Sodium-dependent dicarboxylate transporter SdcS</fullName>
    </recommendedName>
    <alternativeName>
        <fullName evidence="8">Na(+)/dicarboxylate symporter</fullName>
    </alternativeName>
</protein>
<dbReference type="GO" id="GO:0005886">
    <property type="term" value="C:plasma membrane"/>
    <property type="evidence" value="ECO:0007669"/>
    <property type="project" value="TreeGrafter"/>
</dbReference>
<dbReference type="AlphaFoldDB" id="A0A809RVB9"/>
<evidence type="ECO:0000256" key="8">
    <source>
        <dbReference type="ARBA" id="ARBA00031174"/>
    </source>
</evidence>
<feature type="transmembrane region" description="Helical" evidence="9">
    <location>
        <begin position="216"/>
        <end position="236"/>
    </location>
</feature>
<evidence type="ECO:0000313" key="10">
    <source>
        <dbReference type="EMBL" id="BBO23762.1"/>
    </source>
</evidence>
<dbReference type="PANTHER" id="PTHR10283:SF82">
    <property type="entry name" value="SOLUTE CARRIER FAMILY 13 MEMBER 2"/>
    <property type="match status" value="1"/>
</dbReference>
<feature type="transmembrane region" description="Helical" evidence="9">
    <location>
        <begin position="462"/>
        <end position="483"/>
    </location>
</feature>
<dbReference type="EMBL" id="AP021858">
    <property type="protein sequence ID" value="BBO23762.1"/>
    <property type="molecule type" value="Genomic_DNA"/>
</dbReference>
<evidence type="ECO:0000256" key="9">
    <source>
        <dbReference type="SAM" id="Phobius"/>
    </source>
</evidence>
<accession>A0A809RVB9</accession>
<keyword evidence="5 9" id="KW-0812">Transmembrane</keyword>
<evidence type="ECO:0000256" key="1">
    <source>
        <dbReference type="ARBA" id="ARBA00004141"/>
    </source>
</evidence>
<dbReference type="PROSITE" id="PS01271">
    <property type="entry name" value="NA_SULFATE"/>
    <property type="match status" value="1"/>
</dbReference>
<evidence type="ECO:0000256" key="5">
    <source>
        <dbReference type="ARBA" id="ARBA00022692"/>
    </source>
</evidence>
<feature type="transmembrane region" description="Helical" evidence="9">
    <location>
        <begin position="294"/>
        <end position="318"/>
    </location>
</feature>
<feature type="transmembrane region" description="Helical" evidence="9">
    <location>
        <begin position="168"/>
        <end position="189"/>
    </location>
</feature>
<dbReference type="InterPro" id="IPR001898">
    <property type="entry name" value="SLC13A/DASS"/>
</dbReference>
<keyword evidence="4" id="KW-0813">Transport</keyword>
<name>A0A809RVB9_9BACT</name>